<reference evidence="1 2" key="1">
    <citation type="submission" date="2010-11" db="EMBL/GenBank/DDBJ databases">
        <title>The Genome Sequence of Pseudoalteromonas phage pYD6-A.</title>
        <authorList>
            <consortium name="The Broad Institute Genome Sequencing Platform"/>
            <person name="Henn M.R."/>
            <person name="Wolf A."/>
            <person name="Jost G."/>
            <person name="Levin J."/>
            <person name="Malboeuf C."/>
            <person name="Casali M."/>
            <person name="Russ C."/>
            <person name="Lennon N."/>
            <person name="Chapman S.B."/>
            <person name="Erlich R."/>
            <person name="Young S.K."/>
            <person name="Yandava C."/>
            <person name="Zeng Q."/>
            <person name="Alvarado L."/>
            <person name="Anderson S."/>
            <person name="Berlin A."/>
            <person name="Chen Z."/>
            <person name="Freedman E."/>
            <person name="Gellesch M."/>
            <person name="Goldberg J."/>
            <person name="Green L."/>
            <person name="Griggs A."/>
            <person name="Gujja S."/>
            <person name="Heilman E.R."/>
            <person name="Heiman D."/>
            <person name="Hollinger A."/>
            <person name="Howarth C."/>
            <person name="Larson L."/>
            <person name="Mehta T."/>
            <person name="Pearson M."/>
            <person name="Roberts A."/>
            <person name="Ryan E."/>
            <person name="Saif S."/>
            <person name="Shea T."/>
            <person name="Shenoy N."/>
            <person name="Sisk P."/>
            <person name="Stolte C."/>
            <person name="Sykes S."/>
            <person name="White J."/>
            <person name="Haas B."/>
            <person name="Nusbaum C."/>
            <person name="Birren B."/>
        </authorList>
    </citation>
    <scope>NUCLEOTIDE SEQUENCE [LARGE SCALE GENOMIC DNA]</scope>
    <source>
        <strain evidence="2">pYD6-A</strain>
    </source>
</reference>
<keyword evidence="2" id="KW-1185">Reference proteome</keyword>
<dbReference type="Proteomes" id="UP000204048">
    <property type="component" value="Segment"/>
</dbReference>
<evidence type="ECO:0000313" key="2">
    <source>
        <dbReference type="Proteomes" id="UP000204048"/>
    </source>
</evidence>
<organism evidence="1 2">
    <name type="scientific">Pseudoalteromonas phage pYD6-A</name>
    <dbReference type="NCBI Taxonomy" id="754052"/>
    <lineage>
        <taxon>Viruses</taxon>
        <taxon>Duplodnaviria</taxon>
        <taxon>Heunggongvirae</taxon>
        <taxon>Uroviricota</taxon>
        <taxon>Caudoviricetes</taxon>
        <taxon>Schitoviridae</taxon>
        <taxon>Fuhrmanvirinae</taxon>
        <taxon>Matsuvirus</taxon>
        <taxon>Matsuvirus pYD6A</taxon>
    </lineage>
</organism>
<protein>
    <submittedName>
        <fullName evidence="1">Uncharacterized protein</fullName>
    </submittedName>
</protein>
<dbReference type="RefSeq" id="YP_007674241.1">
    <property type="nucleotide sequence ID" value="NC_020849.1"/>
</dbReference>
<evidence type="ECO:0000313" key="1">
    <source>
        <dbReference type="EMBL" id="AGH57563.1"/>
    </source>
</evidence>
<proteinExistence type="predicted"/>
<accession>M4SNE6</accession>
<dbReference type="EMBL" id="JF974296">
    <property type="protein sequence ID" value="AGH57563.1"/>
    <property type="molecule type" value="Genomic_DNA"/>
</dbReference>
<dbReference type="OrthoDB" id="40774at10239"/>
<name>M4SNE6_9CAUD</name>
<sequence>MYTLYIDAKDFGDTRSGDYGEWAPYLIVNNEHGFGAWFTENEMLAGDEEDLDLILVADRIPDLSMQFDQYNLIKHISSDSLTAIAALVKTKHLIDAHTDYSDWFDEEGNPV</sequence>
<dbReference type="KEGG" id="vg:15010774"/>
<dbReference type="GeneID" id="15010774"/>
<gene>
    <name evidence="1" type="ORF">PYDG_00031</name>
</gene>